<dbReference type="EMBL" id="MEXB01000004">
    <property type="protein sequence ID" value="OGC88760.1"/>
    <property type="molecule type" value="Genomic_DNA"/>
</dbReference>
<evidence type="ECO:0000256" key="1">
    <source>
        <dbReference type="SAM" id="Phobius"/>
    </source>
</evidence>
<protein>
    <recommendedName>
        <fullName evidence="4">DUF5673 domain-containing protein</fullName>
    </recommendedName>
</protein>
<dbReference type="AlphaFoldDB" id="A0A1F4Y474"/>
<keyword evidence="1" id="KW-0472">Membrane</keyword>
<accession>A0A1F4Y474</accession>
<evidence type="ECO:0008006" key="4">
    <source>
        <dbReference type="Google" id="ProtNLM"/>
    </source>
</evidence>
<evidence type="ECO:0000313" key="3">
    <source>
        <dbReference type="Proteomes" id="UP000176568"/>
    </source>
</evidence>
<feature type="transmembrane region" description="Helical" evidence="1">
    <location>
        <begin position="23"/>
        <end position="53"/>
    </location>
</feature>
<gene>
    <name evidence="2" type="ORF">A2419_03310</name>
</gene>
<organism evidence="2 3">
    <name type="scientific">Candidatus Adlerbacteria bacterium RIFOXYC1_FULL_48_26</name>
    <dbReference type="NCBI Taxonomy" id="1797247"/>
    <lineage>
        <taxon>Bacteria</taxon>
        <taxon>Candidatus Adleribacteriota</taxon>
    </lineage>
</organism>
<evidence type="ECO:0000313" key="2">
    <source>
        <dbReference type="EMBL" id="OGC88760.1"/>
    </source>
</evidence>
<sequence>MPQPEEIVWHVLTHEHKDHSTDWYWALGLLTVVGTGASILFGNILLGLILLIGGISIGTLNVRGPREHQVKLDARGATLDGTLYAWKSVDAFWIHVDQAKEEPRLYLTTHSLLMPRIIIPLDSADHSEQVRTLCLKYAKEAEEEDRKPFLIEHISEIFGL</sequence>
<keyword evidence="1" id="KW-1133">Transmembrane helix</keyword>
<keyword evidence="1" id="KW-0812">Transmembrane</keyword>
<proteinExistence type="predicted"/>
<dbReference type="Proteomes" id="UP000176568">
    <property type="component" value="Unassembled WGS sequence"/>
</dbReference>
<dbReference type="STRING" id="1797247.A2419_03310"/>
<reference evidence="2 3" key="1">
    <citation type="journal article" date="2016" name="Nat. Commun.">
        <title>Thousands of microbial genomes shed light on interconnected biogeochemical processes in an aquifer system.</title>
        <authorList>
            <person name="Anantharaman K."/>
            <person name="Brown C.T."/>
            <person name="Hug L.A."/>
            <person name="Sharon I."/>
            <person name="Castelle C.J."/>
            <person name="Probst A.J."/>
            <person name="Thomas B.C."/>
            <person name="Singh A."/>
            <person name="Wilkins M.J."/>
            <person name="Karaoz U."/>
            <person name="Brodie E.L."/>
            <person name="Williams K.H."/>
            <person name="Hubbard S.S."/>
            <person name="Banfield J.F."/>
        </authorList>
    </citation>
    <scope>NUCLEOTIDE SEQUENCE [LARGE SCALE GENOMIC DNA]</scope>
</reference>
<comment type="caution">
    <text evidence="2">The sequence shown here is derived from an EMBL/GenBank/DDBJ whole genome shotgun (WGS) entry which is preliminary data.</text>
</comment>
<name>A0A1F4Y474_9BACT</name>